<keyword evidence="3" id="KW-1003">Cell membrane</keyword>
<reference evidence="9 10" key="1">
    <citation type="journal article" date="2015" name="Genome Announc.">
        <title>Draft Genome Sequence of Rhodococcus rhodochrous Strain KG-21, a Soil Isolate from Oil Fields of Krishna-Godavari Basin, India.</title>
        <authorList>
            <person name="Dawar C."/>
            <person name="Aggarwal R.K."/>
        </authorList>
    </citation>
    <scope>NUCLEOTIDE SEQUENCE [LARGE SCALE GENOMIC DNA]</scope>
    <source>
        <strain evidence="9 10">KG-21</strain>
    </source>
</reference>
<proteinExistence type="inferred from homology"/>
<dbReference type="GO" id="GO:0005886">
    <property type="term" value="C:plasma membrane"/>
    <property type="evidence" value="ECO:0007669"/>
    <property type="project" value="UniProtKB-SubCell"/>
</dbReference>
<feature type="transmembrane region" description="Helical" evidence="7">
    <location>
        <begin position="67"/>
        <end position="91"/>
    </location>
</feature>
<comment type="subcellular location">
    <subcellularLocation>
        <location evidence="1 7">Cell membrane</location>
        <topology evidence="1 7">Multi-pass membrane protein</topology>
    </subcellularLocation>
</comment>
<sequence length="274" mass="29750">MKTSVRQRIPGLVLLLGTMIFSILPLLSMLSAALQPQGTVPLGLSWPSNPQWHNFVDAWRVAEVTPLMVSSIILVAGVVPVAALFAAMAGYGLGQLHVPGGTVVFLLLLLGLTLPKEATIVPLYYQLREMNLLDTRLGLILVLIGTFTPFAVFWMRAHFLSMPKELTEAAALDGAGPWQAFRHIQIPLAVPALASLCLLLFLWTWNTFLQAIVLIDDPGKRTMAGALQNFVGQYSTDVVLLNAGSLLIMAPTIVVFLLFQRHFVKAMIAGAVKG</sequence>
<dbReference type="InterPro" id="IPR000515">
    <property type="entry name" value="MetI-like"/>
</dbReference>
<feature type="transmembrane region" description="Helical" evidence="7">
    <location>
        <begin position="12"/>
        <end position="34"/>
    </location>
</feature>
<comment type="caution">
    <text evidence="9">The sequence shown here is derived from an EMBL/GenBank/DDBJ whole genome shotgun (WGS) entry which is preliminary data.</text>
</comment>
<evidence type="ECO:0000256" key="1">
    <source>
        <dbReference type="ARBA" id="ARBA00004651"/>
    </source>
</evidence>
<feature type="transmembrane region" description="Helical" evidence="7">
    <location>
        <begin position="137"/>
        <end position="155"/>
    </location>
</feature>
<dbReference type="PANTHER" id="PTHR43744:SF8">
    <property type="entry name" value="SN-GLYCEROL-3-PHOSPHATE TRANSPORT SYSTEM PERMEASE PROTEIN UGPE"/>
    <property type="match status" value="1"/>
</dbReference>
<feature type="domain" description="ABC transmembrane type-1" evidence="8">
    <location>
        <begin position="68"/>
        <end position="259"/>
    </location>
</feature>
<comment type="similarity">
    <text evidence="7">Belongs to the binding-protein-dependent transport system permease family.</text>
</comment>
<dbReference type="PROSITE" id="PS50928">
    <property type="entry name" value="ABC_TM1"/>
    <property type="match status" value="1"/>
</dbReference>
<name>A0A0M9WM55_RHORH</name>
<evidence type="ECO:0000256" key="6">
    <source>
        <dbReference type="ARBA" id="ARBA00023136"/>
    </source>
</evidence>
<feature type="transmembrane region" description="Helical" evidence="7">
    <location>
        <begin position="239"/>
        <end position="259"/>
    </location>
</feature>
<dbReference type="InterPro" id="IPR035906">
    <property type="entry name" value="MetI-like_sf"/>
</dbReference>
<evidence type="ECO:0000256" key="7">
    <source>
        <dbReference type="RuleBase" id="RU363032"/>
    </source>
</evidence>
<evidence type="ECO:0000313" key="10">
    <source>
        <dbReference type="Proteomes" id="UP000037712"/>
    </source>
</evidence>
<dbReference type="EMBL" id="AZYO01000078">
    <property type="protein sequence ID" value="KOS54147.1"/>
    <property type="molecule type" value="Genomic_DNA"/>
</dbReference>
<feature type="transmembrane region" description="Helical" evidence="7">
    <location>
        <begin position="186"/>
        <end position="205"/>
    </location>
</feature>
<evidence type="ECO:0000313" key="9">
    <source>
        <dbReference type="EMBL" id="KOS54147.1"/>
    </source>
</evidence>
<accession>A0A0M9WM55</accession>
<evidence type="ECO:0000256" key="5">
    <source>
        <dbReference type="ARBA" id="ARBA00022989"/>
    </source>
</evidence>
<evidence type="ECO:0000259" key="8">
    <source>
        <dbReference type="PROSITE" id="PS50928"/>
    </source>
</evidence>
<evidence type="ECO:0000256" key="2">
    <source>
        <dbReference type="ARBA" id="ARBA00022448"/>
    </source>
</evidence>
<reference evidence="10" key="2">
    <citation type="submission" date="2015-01" db="EMBL/GenBank/DDBJ databases">
        <title>Draft genome sequence of potential hydrocarbon metabolising strain of Rhodococcus rhodochrous.</title>
        <authorList>
            <person name="Aggarwal R.K."/>
            <person name="Dawar C."/>
        </authorList>
    </citation>
    <scope>NUCLEOTIDE SEQUENCE [LARGE SCALE GENOMIC DNA]</scope>
    <source>
        <strain evidence="10">KG-21</strain>
    </source>
</reference>
<evidence type="ECO:0000256" key="4">
    <source>
        <dbReference type="ARBA" id="ARBA00022692"/>
    </source>
</evidence>
<dbReference type="Pfam" id="PF00528">
    <property type="entry name" value="BPD_transp_1"/>
    <property type="match status" value="1"/>
</dbReference>
<dbReference type="Gene3D" id="1.10.3720.10">
    <property type="entry name" value="MetI-like"/>
    <property type="match status" value="1"/>
</dbReference>
<dbReference type="PANTHER" id="PTHR43744">
    <property type="entry name" value="ABC TRANSPORTER PERMEASE PROTEIN MG189-RELATED-RELATED"/>
    <property type="match status" value="1"/>
</dbReference>
<keyword evidence="2 7" id="KW-0813">Transport</keyword>
<dbReference type="SUPFAM" id="SSF161098">
    <property type="entry name" value="MetI-like"/>
    <property type="match status" value="1"/>
</dbReference>
<protein>
    <submittedName>
        <fullName evidence="9">Sugar ABC transporter permease</fullName>
    </submittedName>
</protein>
<keyword evidence="4 7" id="KW-0812">Transmembrane</keyword>
<dbReference type="CDD" id="cd06261">
    <property type="entry name" value="TM_PBP2"/>
    <property type="match status" value="1"/>
</dbReference>
<organism evidence="9 10">
    <name type="scientific">Rhodococcus rhodochrous KG-21</name>
    <dbReference type="NCBI Taxonomy" id="1441923"/>
    <lineage>
        <taxon>Bacteria</taxon>
        <taxon>Bacillati</taxon>
        <taxon>Actinomycetota</taxon>
        <taxon>Actinomycetes</taxon>
        <taxon>Mycobacteriales</taxon>
        <taxon>Nocardiaceae</taxon>
        <taxon>Rhodococcus</taxon>
    </lineage>
</organism>
<keyword evidence="5 7" id="KW-1133">Transmembrane helix</keyword>
<dbReference type="Proteomes" id="UP000037712">
    <property type="component" value="Unassembled WGS sequence"/>
</dbReference>
<dbReference type="AlphaFoldDB" id="A0A0M9WM55"/>
<dbReference type="RefSeq" id="WP_054374513.1">
    <property type="nucleotide sequence ID" value="NZ_AZYO01000078.1"/>
</dbReference>
<feature type="transmembrane region" description="Helical" evidence="7">
    <location>
        <begin position="103"/>
        <end position="125"/>
    </location>
</feature>
<evidence type="ECO:0000256" key="3">
    <source>
        <dbReference type="ARBA" id="ARBA00022475"/>
    </source>
</evidence>
<keyword evidence="6 7" id="KW-0472">Membrane</keyword>
<gene>
    <name evidence="9" type="ORF">Z051_21705</name>
</gene>
<dbReference type="PATRIC" id="fig|1441923.3.peg.4716"/>
<dbReference type="GO" id="GO:0055085">
    <property type="term" value="P:transmembrane transport"/>
    <property type="evidence" value="ECO:0007669"/>
    <property type="project" value="InterPro"/>
</dbReference>